<reference evidence="2 3" key="3">
    <citation type="submission" date="2016-03" db="EMBL/GenBank/DDBJ databases">
        <title>EvidentialGene: Evidence-directed Construction of Genes on Genomes.</title>
        <authorList>
            <person name="Gilbert D.G."/>
            <person name="Choi J.-H."/>
            <person name="Mockaitis K."/>
            <person name="Colbourne J."/>
            <person name="Pfrender M."/>
        </authorList>
    </citation>
    <scope>NUCLEOTIDE SEQUENCE [LARGE SCALE GENOMIC DNA]</scope>
    <source>
        <strain evidence="2 3">Xinb3</strain>
        <tissue evidence="2">Complete organism</tissue>
    </source>
</reference>
<protein>
    <submittedName>
        <fullName evidence="1">Uncharacterized protein</fullName>
    </submittedName>
</protein>
<reference evidence="1" key="2">
    <citation type="submission" date="2015-10" db="EMBL/GenBank/DDBJ databases">
        <authorList>
            <person name="Gilbert D.G."/>
        </authorList>
    </citation>
    <scope>NUCLEOTIDE SEQUENCE</scope>
</reference>
<evidence type="ECO:0000313" key="1">
    <source>
        <dbReference type="EMBL" id="JAI93201.1"/>
    </source>
</evidence>
<gene>
    <name evidence="2" type="ORF">APZ42_025107</name>
</gene>
<accession>A0A0P4YAV7</accession>
<evidence type="ECO:0000313" key="3">
    <source>
        <dbReference type="Proteomes" id="UP000076858"/>
    </source>
</evidence>
<evidence type="ECO:0000313" key="2">
    <source>
        <dbReference type="EMBL" id="KZS10443.1"/>
    </source>
</evidence>
<keyword evidence="3" id="KW-1185">Reference proteome</keyword>
<proteinExistence type="predicted"/>
<dbReference type="EMBL" id="LRGB01001800">
    <property type="protein sequence ID" value="KZS10443.1"/>
    <property type="molecule type" value="Genomic_DNA"/>
</dbReference>
<dbReference type="AlphaFoldDB" id="A0A0P4YAV7"/>
<dbReference type="EMBL" id="GDIP01230200">
    <property type="protein sequence ID" value="JAI93201.1"/>
    <property type="molecule type" value="Transcribed_RNA"/>
</dbReference>
<reference evidence="1" key="1">
    <citation type="submission" date="2015-10" db="EMBL/GenBank/DDBJ databases">
        <title>Daphnia magna gene sets from two clonal populations assembled and annotated with EvidentialGene.</title>
        <authorList>
            <person name="Gilbert D."/>
            <person name="Podicheti R."/>
            <person name="Orsini L."/>
            <person name="Colbourne J."/>
            <person name="Pfrender M."/>
        </authorList>
    </citation>
    <scope>NUCLEOTIDE SEQUENCE</scope>
</reference>
<dbReference type="Proteomes" id="UP000076858">
    <property type="component" value="Unassembled WGS sequence"/>
</dbReference>
<name>A0A0P4YAV7_9CRUS</name>
<sequence length="75" mass="8638">MRSFKMEIIPPCVVGANPTKFLCTHERRLDSPRRQRSSCFFPIKVKEVDLRSTHVGKDLISTQCFARSQIIVFAI</sequence>
<organism evidence="1">
    <name type="scientific">Daphnia magna</name>
    <dbReference type="NCBI Taxonomy" id="35525"/>
    <lineage>
        <taxon>Eukaryota</taxon>
        <taxon>Metazoa</taxon>
        <taxon>Ecdysozoa</taxon>
        <taxon>Arthropoda</taxon>
        <taxon>Crustacea</taxon>
        <taxon>Branchiopoda</taxon>
        <taxon>Diplostraca</taxon>
        <taxon>Cladocera</taxon>
        <taxon>Anomopoda</taxon>
        <taxon>Daphniidae</taxon>
        <taxon>Daphnia</taxon>
    </lineage>
</organism>